<organism evidence="1 2">
    <name type="scientific">Batillaria attramentaria</name>
    <dbReference type="NCBI Taxonomy" id="370345"/>
    <lineage>
        <taxon>Eukaryota</taxon>
        <taxon>Metazoa</taxon>
        <taxon>Spiralia</taxon>
        <taxon>Lophotrochozoa</taxon>
        <taxon>Mollusca</taxon>
        <taxon>Gastropoda</taxon>
        <taxon>Caenogastropoda</taxon>
        <taxon>Sorbeoconcha</taxon>
        <taxon>Cerithioidea</taxon>
        <taxon>Batillariidae</taxon>
        <taxon>Batillaria</taxon>
    </lineage>
</organism>
<gene>
    <name evidence="1" type="ORF">BaRGS_00011484</name>
</gene>
<dbReference type="AlphaFoldDB" id="A0ABD0LCT7"/>
<dbReference type="EMBL" id="JACVVK020000060">
    <property type="protein sequence ID" value="KAK7497190.1"/>
    <property type="molecule type" value="Genomic_DNA"/>
</dbReference>
<accession>A0ABD0LCT7</accession>
<keyword evidence="2" id="KW-1185">Reference proteome</keyword>
<evidence type="ECO:0000313" key="1">
    <source>
        <dbReference type="EMBL" id="KAK7497190.1"/>
    </source>
</evidence>
<reference evidence="1 2" key="1">
    <citation type="journal article" date="2023" name="Sci. Data">
        <title>Genome assembly of the Korean intertidal mud-creeper Batillaria attramentaria.</title>
        <authorList>
            <person name="Patra A.K."/>
            <person name="Ho P.T."/>
            <person name="Jun S."/>
            <person name="Lee S.J."/>
            <person name="Kim Y."/>
            <person name="Won Y.J."/>
        </authorList>
    </citation>
    <scope>NUCLEOTIDE SEQUENCE [LARGE SCALE GENOMIC DNA]</scope>
    <source>
        <strain evidence="1">Wonlab-2016</strain>
    </source>
</reference>
<proteinExistence type="predicted"/>
<dbReference type="Proteomes" id="UP001519460">
    <property type="component" value="Unassembled WGS sequence"/>
</dbReference>
<name>A0ABD0LCT7_9CAEN</name>
<comment type="caution">
    <text evidence="1">The sequence shown here is derived from an EMBL/GenBank/DDBJ whole genome shotgun (WGS) entry which is preliminary data.</text>
</comment>
<evidence type="ECO:0000313" key="2">
    <source>
        <dbReference type="Proteomes" id="UP001519460"/>
    </source>
</evidence>
<protein>
    <submittedName>
        <fullName evidence="1">Uncharacterized protein</fullName>
    </submittedName>
</protein>
<sequence>MFSRLAEALAMCDASIPLNVSRVIDFDGCVGATEDCNLDRVSWFSCQTISPKNPNQRPLFQNTTEGGTTVYYGEYLINPRLPQAI</sequence>